<dbReference type="SUPFAM" id="SSF75304">
    <property type="entry name" value="Amidase signature (AS) enzymes"/>
    <property type="match status" value="1"/>
</dbReference>
<dbReference type="EMBL" id="CAXIEN010000262">
    <property type="protein sequence ID" value="CAL1290290.1"/>
    <property type="molecule type" value="Genomic_DNA"/>
</dbReference>
<protein>
    <recommendedName>
        <fullName evidence="3">Amidase domain-containing protein</fullName>
    </recommendedName>
</protein>
<evidence type="ECO:0000259" key="3">
    <source>
        <dbReference type="Pfam" id="PF01425"/>
    </source>
</evidence>
<keyword evidence="5" id="KW-1185">Reference proteome</keyword>
<comment type="caution">
    <text evidence="4">The sequence shown here is derived from an EMBL/GenBank/DDBJ whole genome shotgun (WGS) entry which is preliminary data.</text>
</comment>
<feature type="transmembrane region" description="Helical" evidence="2">
    <location>
        <begin position="12"/>
        <end position="33"/>
    </location>
</feature>
<dbReference type="PANTHER" id="PTHR43372">
    <property type="entry name" value="FATTY-ACID AMIDE HYDROLASE"/>
    <property type="match status" value="1"/>
</dbReference>
<keyword evidence="2" id="KW-0812">Transmembrane</keyword>
<organism evidence="4 5">
    <name type="scientific">Larinioides sclopetarius</name>
    <dbReference type="NCBI Taxonomy" id="280406"/>
    <lineage>
        <taxon>Eukaryota</taxon>
        <taxon>Metazoa</taxon>
        <taxon>Ecdysozoa</taxon>
        <taxon>Arthropoda</taxon>
        <taxon>Chelicerata</taxon>
        <taxon>Arachnida</taxon>
        <taxon>Araneae</taxon>
        <taxon>Araneomorphae</taxon>
        <taxon>Entelegynae</taxon>
        <taxon>Araneoidea</taxon>
        <taxon>Araneidae</taxon>
        <taxon>Larinioides</taxon>
    </lineage>
</organism>
<dbReference type="PANTHER" id="PTHR43372:SF3">
    <property type="entry name" value="AT07710P-RELATED"/>
    <property type="match status" value="1"/>
</dbReference>
<reference evidence="4 5" key="1">
    <citation type="submission" date="2024-04" db="EMBL/GenBank/DDBJ databases">
        <authorList>
            <person name="Rising A."/>
            <person name="Reimegard J."/>
            <person name="Sonavane S."/>
            <person name="Akerstrom W."/>
            <person name="Nylinder S."/>
            <person name="Hedman E."/>
            <person name="Kallberg Y."/>
        </authorList>
    </citation>
    <scope>NUCLEOTIDE SEQUENCE [LARGE SCALE GENOMIC DNA]</scope>
</reference>
<sequence length="537" mass="59071">MIQALKMKRAFWYWFFHIVVGTIRFLWHCVLSFKYGGKGKVVSPVTNPLLLKSATKLAQEIREGKLKSAEVVQAYIDRILEVEPLINATGDRCFENAIAKAKEVDSLIASGSFSREYLSKEKPLLGVPFSIKLIFKAKGLRCTAGYKAFENLIATEDAPAVASMKKAGAILITSTNVPELLTNIGTVNKLHGVTCNPYNTNRTSGGSSGGEGALIAAGGSVLGIGNDLLGSVRFPAHLTGIFSHKPTRGLVPNEGCFPPESPGKIPDSSYSKIYKHVSTGPMCRYAEDLIISMKILSSKSGITLNVDEKINFRKIKVCYLKEIRSPTAPPVHKDISNALERAVSYFENRYNLKAQEIKMPCLYDANKCVMNILLQCVTNVKEIFLGGTDLGFSEKLDFLKALIGKSVLCFSSLVIFNLTYFPLWYKKDRTAYYQDMLEDWTAEFDKLLDENTVLLMPTSPIVAPYNSEVILAFPGMCYTSIFNVLGLPATHCPMGFTKQGLPYGIQIVGRANNDALTIACAVELERAFGGWKSPGEI</sequence>
<keyword evidence="2" id="KW-1133">Transmembrane helix</keyword>
<dbReference type="PIRSF" id="PIRSF001221">
    <property type="entry name" value="Amidase_fungi"/>
    <property type="match status" value="1"/>
</dbReference>
<feature type="active site" description="Charge relay system" evidence="1">
    <location>
        <position position="132"/>
    </location>
</feature>
<dbReference type="Proteomes" id="UP001497382">
    <property type="component" value="Unassembled WGS sequence"/>
</dbReference>
<dbReference type="Pfam" id="PF01425">
    <property type="entry name" value="Amidase"/>
    <property type="match status" value="1"/>
</dbReference>
<feature type="active site" description="Acyl-ester intermediate" evidence="1">
    <location>
        <position position="231"/>
    </location>
</feature>
<evidence type="ECO:0000256" key="2">
    <source>
        <dbReference type="SAM" id="Phobius"/>
    </source>
</evidence>
<dbReference type="GO" id="GO:0012505">
    <property type="term" value="C:endomembrane system"/>
    <property type="evidence" value="ECO:0007669"/>
    <property type="project" value="TreeGrafter"/>
</dbReference>
<name>A0AAV2B1Z5_9ARAC</name>
<dbReference type="InterPro" id="IPR036928">
    <property type="entry name" value="AS_sf"/>
</dbReference>
<gene>
    <name evidence="4" type="ORF">LARSCL_LOCUS16396</name>
</gene>
<proteinExistence type="predicted"/>
<evidence type="ECO:0000313" key="4">
    <source>
        <dbReference type="EMBL" id="CAL1290290.1"/>
    </source>
</evidence>
<feature type="transmembrane region" description="Helical" evidence="2">
    <location>
        <begin position="402"/>
        <end position="425"/>
    </location>
</feature>
<evidence type="ECO:0000256" key="1">
    <source>
        <dbReference type="PIRSR" id="PIRSR001221-1"/>
    </source>
</evidence>
<dbReference type="InterPro" id="IPR052739">
    <property type="entry name" value="FAAH2"/>
</dbReference>
<dbReference type="InterPro" id="IPR023631">
    <property type="entry name" value="Amidase_dom"/>
</dbReference>
<keyword evidence="2" id="KW-0472">Membrane</keyword>
<dbReference type="AlphaFoldDB" id="A0AAV2B1Z5"/>
<feature type="domain" description="Amidase" evidence="3">
    <location>
        <begin position="70"/>
        <end position="516"/>
    </location>
</feature>
<dbReference type="Gene3D" id="3.90.1300.10">
    <property type="entry name" value="Amidase signature (AS) domain"/>
    <property type="match status" value="1"/>
</dbReference>
<accession>A0AAV2B1Z5</accession>
<feature type="active site" description="Charge relay system" evidence="1">
    <location>
        <position position="207"/>
    </location>
</feature>
<evidence type="ECO:0000313" key="5">
    <source>
        <dbReference type="Proteomes" id="UP001497382"/>
    </source>
</evidence>